<dbReference type="Proteomes" id="UP000278351">
    <property type="component" value="Unassembled WGS sequence"/>
</dbReference>
<sequence>MTKSEQNKRGGARVGAGNKKGSTRVTVKRIQKPLTILPDIYEAFYARYGRGWSRRVEELMKEEMAKTGP</sequence>
<keyword evidence="3" id="KW-1185">Reference proteome</keyword>
<organism evidence="2 3">
    <name type="scientific">Chitinophaga lutea</name>
    <dbReference type="NCBI Taxonomy" id="2488634"/>
    <lineage>
        <taxon>Bacteria</taxon>
        <taxon>Pseudomonadati</taxon>
        <taxon>Bacteroidota</taxon>
        <taxon>Chitinophagia</taxon>
        <taxon>Chitinophagales</taxon>
        <taxon>Chitinophagaceae</taxon>
        <taxon>Chitinophaga</taxon>
    </lineage>
</organism>
<dbReference type="AlphaFoldDB" id="A0A3N4PGC2"/>
<evidence type="ECO:0000256" key="1">
    <source>
        <dbReference type="SAM" id="MobiDB-lite"/>
    </source>
</evidence>
<evidence type="ECO:0000313" key="3">
    <source>
        <dbReference type="Proteomes" id="UP000278351"/>
    </source>
</evidence>
<accession>A0A3N4PGC2</accession>
<feature type="region of interest" description="Disordered" evidence="1">
    <location>
        <begin position="1"/>
        <end position="24"/>
    </location>
</feature>
<dbReference type="EMBL" id="RPDH01000003">
    <property type="protein sequence ID" value="RPE05569.1"/>
    <property type="molecule type" value="Genomic_DNA"/>
</dbReference>
<proteinExistence type="predicted"/>
<gene>
    <name evidence="2" type="ORF">EGT74_24620</name>
</gene>
<dbReference type="OrthoDB" id="9918979at2"/>
<dbReference type="RefSeq" id="WP_123849213.1">
    <property type="nucleotide sequence ID" value="NZ_RPDH01000003.1"/>
</dbReference>
<name>A0A3N4PGC2_9BACT</name>
<protein>
    <submittedName>
        <fullName evidence="2">Uncharacterized protein</fullName>
    </submittedName>
</protein>
<comment type="caution">
    <text evidence="2">The sequence shown here is derived from an EMBL/GenBank/DDBJ whole genome shotgun (WGS) entry which is preliminary data.</text>
</comment>
<evidence type="ECO:0000313" key="2">
    <source>
        <dbReference type="EMBL" id="RPE05569.1"/>
    </source>
</evidence>
<reference evidence="2 3" key="1">
    <citation type="submission" date="2018-11" db="EMBL/GenBank/DDBJ databases">
        <title>Chitinophaga lutea sp.nov., isolate from arsenic contaminated soil.</title>
        <authorList>
            <person name="Zong Y."/>
        </authorList>
    </citation>
    <scope>NUCLEOTIDE SEQUENCE [LARGE SCALE GENOMIC DNA]</scope>
    <source>
        <strain evidence="2 3">ZY74</strain>
    </source>
</reference>